<dbReference type="EMBL" id="CP041666">
    <property type="protein sequence ID" value="QDP39389.1"/>
    <property type="molecule type" value="Genomic_DNA"/>
</dbReference>
<evidence type="ECO:0000313" key="4">
    <source>
        <dbReference type="EMBL" id="QDP39389.1"/>
    </source>
</evidence>
<gene>
    <name evidence="4" type="ORF">FN924_03790</name>
</gene>
<dbReference type="PANTHER" id="PTHR11839:SF18">
    <property type="entry name" value="NUDIX HYDROLASE DOMAIN-CONTAINING PROTEIN"/>
    <property type="match status" value="1"/>
</dbReference>
<name>A0A516KDB1_9BACI</name>
<dbReference type="AlphaFoldDB" id="A0A516KDB1"/>
<dbReference type="GO" id="GO:0019693">
    <property type="term" value="P:ribose phosphate metabolic process"/>
    <property type="evidence" value="ECO:0007669"/>
    <property type="project" value="TreeGrafter"/>
</dbReference>
<evidence type="ECO:0000259" key="3">
    <source>
        <dbReference type="PROSITE" id="PS51462"/>
    </source>
</evidence>
<evidence type="ECO:0000256" key="2">
    <source>
        <dbReference type="ARBA" id="ARBA00022801"/>
    </source>
</evidence>
<dbReference type="Proteomes" id="UP000315215">
    <property type="component" value="Chromosome"/>
</dbReference>
<dbReference type="SUPFAM" id="SSF55811">
    <property type="entry name" value="Nudix"/>
    <property type="match status" value="1"/>
</dbReference>
<dbReference type="PANTHER" id="PTHR11839">
    <property type="entry name" value="UDP/ADP-SUGAR PYROPHOSPHATASE"/>
    <property type="match status" value="1"/>
</dbReference>
<evidence type="ECO:0000313" key="5">
    <source>
        <dbReference type="Proteomes" id="UP000315215"/>
    </source>
</evidence>
<dbReference type="GO" id="GO:0016787">
    <property type="term" value="F:hydrolase activity"/>
    <property type="evidence" value="ECO:0007669"/>
    <property type="project" value="UniProtKB-KW"/>
</dbReference>
<dbReference type="InterPro" id="IPR015797">
    <property type="entry name" value="NUDIX_hydrolase-like_dom_sf"/>
</dbReference>
<sequence length="188" mass="21707">MKKWKTLKSEYVHQSPFGNIRKDQCELPNGIVISEYYVNEYSDWVNAVVLTEENQLVLVEQFRYAGGDFFLEVPAGKREEGETHEEGLVREVQEETGYASKTAPIFLGEFMVNPATQNNKVKTYLLIDAYQVSDQNLDDTEEINVKLVDFDQFGSLIRTNQVQTQLFTSHAYYMAKDYLLQNQEKSHG</sequence>
<dbReference type="GO" id="GO:0006753">
    <property type="term" value="P:nucleoside phosphate metabolic process"/>
    <property type="evidence" value="ECO:0007669"/>
    <property type="project" value="TreeGrafter"/>
</dbReference>
<keyword evidence="5" id="KW-1185">Reference proteome</keyword>
<dbReference type="CDD" id="cd03424">
    <property type="entry name" value="NUDIX_ADPRase_Nudt5_UGPPase_Nudt14"/>
    <property type="match status" value="1"/>
</dbReference>
<dbReference type="Pfam" id="PF00293">
    <property type="entry name" value="NUDIX"/>
    <property type="match status" value="1"/>
</dbReference>
<dbReference type="GO" id="GO:0005829">
    <property type="term" value="C:cytosol"/>
    <property type="evidence" value="ECO:0007669"/>
    <property type="project" value="TreeGrafter"/>
</dbReference>
<comment type="cofactor">
    <cofactor evidence="1">
        <name>Mg(2+)</name>
        <dbReference type="ChEBI" id="CHEBI:18420"/>
    </cofactor>
</comment>
<accession>A0A516KDB1</accession>
<keyword evidence="2 4" id="KW-0378">Hydrolase</keyword>
<dbReference type="OrthoDB" id="9806150at2"/>
<dbReference type="PROSITE" id="PS00893">
    <property type="entry name" value="NUDIX_BOX"/>
    <property type="match status" value="1"/>
</dbReference>
<protein>
    <submittedName>
        <fullName evidence="4">NUDIX hydrolase</fullName>
    </submittedName>
</protein>
<dbReference type="InterPro" id="IPR020084">
    <property type="entry name" value="NUDIX_hydrolase_CS"/>
</dbReference>
<dbReference type="PROSITE" id="PS51462">
    <property type="entry name" value="NUDIX"/>
    <property type="match status" value="1"/>
</dbReference>
<organism evidence="4 5">
    <name type="scientific">Radiobacillus deserti</name>
    <dbReference type="NCBI Taxonomy" id="2594883"/>
    <lineage>
        <taxon>Bacteria</taxon>
        <taxon>Bacillati</taxon>
        <taxon>Bacillota</taxon>
        <taxon>Bacilli</taxon>
        <taxon>Bacillales</taxon>
        <taxon>Bacillaceae</taxon>
        <taxon>Radiobacillus</taxon>
    </lineage>
</organism>
<dbReference type="Gene3D" id="3.90.79.10">
    <property type="entry name" value="Nucleoside Triphosphate Pyrophosphohydrolase"/>
    <property type="match status" value="1"/>
</dbReference>
<proteinExistence type="predicted"/>
<dbReference type="KEGG" id="aqt:FN924_03790"/>
<dbReference type="RefSeq" id="WP_143892139.1">
    <property type="nucleotide sequence ID" value="NZ_CP041666.1"/>
</dbReference>
<reference evidence="4 5" key="1">
    <citation type="submission" date="2019-07" db="EMBL/GenBank/DDBJ databases">
        <authorList>
            <person name="Li J."/>
        </authorList>
    </citation>
    <scope>NUCLEOTIDE SEQUENCE [LARGE SCALE GENOMIC DNA]</scope>
    <source>
        <strain evidence="4 5">TKL69</strain>
    </source>
</reference>
<evidence type="ECO:0000256" key="1">
    <source>
        <dbReference type="ARBA" id="ARBA00001946"/>
    </source>
</evidence>
<dbReference type="InterPro" id="IPR000086">
    <property type="entry name" value="NUDIX_hydrolase_dom"/>
</dbReference>
<feature type="domain" description="Nudix hydrolase" evidence="3">
    <location>
        <begin position="40"/>
        <end position="180"/>
    </location>
</feature>